<dbReference type="InterPro" id="IPR017896">
    <property type="entry name" value="4Fe4S_Fe-S-bd"/>
</dbReference>
<protein>
    <recommendedName>
        <fullName evidence="1">4Fe-4S ferredoxin-type domain-containing protein</fullName>
    </recommendedName>
</protein>
<dbReference type="Pfam" id="PF04015">
    <property type="entry name" value="DUF362"/>
    <property type="match status" value="1"/>
</dbReference>
<proteinExistence type="predicted"/>
<comment type="caution">
    <text evidence="2">The sequence shown here is derived from an EMBL/GenBank/DDBJ whole genome shotgun (WGS) entry which is preliminary data.</text>
</comment>
<dbReference type="AlphaFoldDB" id="A0A645A7Y5"/>
<gene>
    <name evidence="2" type="ORF">SDC9_96024</name>
</gene>
<name>A0A645A7Y5_9ZZZZ</name>
<dbReference type="SUPFAM" id="SSF54862">
    <property type="entry name" value="4Fe-4S ferredoxins"/>
    <property type="match status" value="1"/>
</dbReference>
<dbReference type="EMBL" id="VSSQ01012465">
    <property type="protein sequence ID" value="MPM49295.1"/>
    <property type="molecule type" value="Genomic_DNA"/>
</dbReference>
<dbReference type="Pfam" id="PF13237">
    <property type="entry name" value="Fer4_10"/>
    <property type="match status" value="1"/>
</dbReference>
<accession>A0A645A7Y5</accession>
<sequence length="328" mass="35371">MLMGRNPDTATTTHPALVYAVSKLASQAGGKVVIGDSPGGPYTRAMLERGYRLCGFTDAAKSCGATLNIDTTAKIISFPQGNICKAFNLITPWHETDCYISLCKCKTHAMTGFTGAVKNNFGLIPGLEKPGFHMRYPDVEEFSTMLVDLCRCASPDFTIMDAVVGMEGDGPSGGSPRQIGLTIASDNPFALDAIAVKAIGFTSDEAWTLKKSLEMGACPAETQTVGDDVIFPVVENFKRAKSHDVTPTRGLPGFIRKPIDRIAQPHPVVMQDKCVGCGECAMSCPAKTIKIIDGKANIDRTKCIRCFCCQEMCRPKAIKIKTLRLFSL</sequence>
<dbReference type="PROSITE" id="PS51379">
    <property type="entry name" value="4FE4S_FER_2"/>
    <property type="match status" value="2"/>
</dbReference>
<organism evidence="2">
    <name type="scientific">bioreactor metagenome</name>
    <dbReference type="NCBI Taxonomy" id="1076179"/>
    <lineage>
        <taxon>unclassified sequences</taxon>
        <taxon>metagenomes</taxon>
        <taxon>ecological metagenomes</taxon>
    </lineage>
</organism>
<feature type="domain" description="4Fe-4S ferredoxin-type" evidence="1">
    <location>
        <begin position="265"/>
        <end position="294"/>
    </location>
</feature>
<dbReference type="InterPro" id="IPR017900">
    <property type="entry name" value="4Fe4S_Fe_S_CS"/>
</dbReference>
<dbReference type="InterPro" id="IPR007160">
    <property type="entry name" value="DUF362"/>
</dbReference>
<dbReference type="PROSITE" id="PS00198">
    <property type="entry name" value="4FE4S_FER_1"/>
    <property type="match status" value="1"/>
</dbReference>
<dbReference type="Gene3D" id="3.30.70.20">
    <property type="match status" value="1"/>
</dbReference>
<evidence type="ECO:0000313" key="2">
    <source>
        <dbReference type="EMBL" id="MPM49295.1"/>
    </source>
</evidence>
<evidence type="ECO:0000259" key="1">
    <source>
        <dbReference type="PROSITE" id="PS51379"/>
    </source>
</evidence>
<reference evidence="2" key="1">
    <citation type="submission" date="2019-08" db="EMBL/GenBank/DDBJ databases">
        <authorList>
            <person name="Kucharzyk K."/>
            <person name="Murdoch R.W."/>
            <person name="Higgins S."/>
            <person name="Loffler F."/>
        </authorList>
    </citation>
    <scope>NUCLEOTIDE SEQUENCE</scope>
</reference>
<feature type="domain" description="4Fe-4S ferredoxin-type" evidence="1">
    <location>
        <begin position="295"/>
        <end position="323"/>
    </location>
</feature>